<evidence type="ECO:0000256" key="1">
    <source>
        <dbReference type="SAM" id="Coils"/>
    </source>
</evidence>
<dbReference type="PANTHER" id="PTHR18874">
    <property type="entry name" value="CMF/LEK/CENP CELL DIVISION-RELATED"/>
    <property type="match status" value="1"/>
</dbReference>
<dbReference type="InterPro" id="IPR019513">
    <property type="entry name" value="Centromere_CenpF_leu-rich_rpt"/>
</dbReference>
<dbReference type="GO" id="GO:0000922">
    <property type="term" value="C:spindle pole"/>
    <property type="evidence" value="ECO:0007669"/>
    <property type="project" value="TreeGrafter"/>
</dbReference>
<reference evidence="5 6" key="1">
    <citation type="submission" date="2018-01" db="EMBL/GenBank/DDBJ databases">
        <title>Comparison of the Chinese Bamboo Partridge and Red Junglefowl genome sequences highlights the importance of demography in genome evolution.</title>
        <authorList>
            <person name="Tiley G.P."/>
            <person name="Kimball R.T."/>
            <person name="Braun E.L."/>
            <person name="Burleigh J.G."/>
        </authorList>
    </citation>
    <scope>NUCLEOTIDE SEQUENCE [LARGE SCALE GENOMIC DNA]</scope>
    <source>
        <strain evidence="5">RTK389</strain>
        <tissue evidence="5">Blood</tissue>
    </source>
</reference>
<dbReference type="GO" id="GO:0051310">
    <property type="term" value="P:metaphase chromosome alignment"/>
    <property type="evidence" value="ECO:0007669"/>
    <property type="project" value="TreeGrafter"/>
</dbReference>
<protein>
    <submittedName>
        <fullName evidence="5">Uncharacterized protein</fullName>
    </submittedName>
</protein>
<feature type="domain" description="Centromere protein Cenp-F leucine-rich repeat-containing" evidence="3">
    <location>
        <begin position="796"/>
        <end position="935"/>
    </location>
</feature>
<gene>
    <name evidence="5" type="ORF">CIB84_006788</name>
</gene>
<dbReference type="GO" id="GO:0000775">
    <property type="term" value="C:chromosome, centromeric region"/>
    <property type="evidence" value="ECO:0007669"/>
    <property type="project" value="InterPro"/>
</dbReference>
<proteinExistence type="predicted"/>
<comment type="caution">
    <text evidence="5">The sequence shown here is derived from an EMBL/GenBank/DDBJ whole genome shotgun (WGS) entry which is preliminary data.</text>
</comment>
<feature type="compositionally biased region" description="Polar residues" evidence="2">
    <location>
        <begin position="1411"/>
        <end position="1428"/>
    </location>
</feature>
<feature type="region of interest" description="Disordered" evidence="2">
    <location>
        <begin position="1529"/>
        <end position="1592"/>
    </location>
</feature>
<evidence type="ECO:0000313" key="5">
    <source>
        <dbReference type="EMBL" id="POI29461.1"/>
    </source>
</evidence>
<feature type="compositionally biased region" description="Basic and acidic residues" evidence="2">
    <location>
        <begin position="1447"/>
        <end position="1458"/>
    </location>
</feature>
<feature type="domain" description="Kinetochore protein Cenp-F/LEK1 Rb protein-binding" evidence="4">
    <location>
        <begin position="1479"/>
        <end position="1525"/>
    </location>
</feature>
<evidence type="ECO:0000259" key="4">
    <source>
        <dbReference type="Pfam" id="PF10490"/>
    </source>
</evidence>
<feature type="non-terminal residue" evidence="5">
    <location>
        <position position="1"/>
    </location>
</feature>
<feature type="coiled-coil region" evidence="1">
    <location>
        <begin position="632"/>
        <end position="1138"/>
    </location>
</feature>
<dbReference type="InterPro" id="IPR018302">
    <property type="entry name" value="CenpF/LEK1_Rb-prot-bd"/>
</dbReference>
<dbReference type="GO" id="GO:0005634">
    <property type="term" value="C:nucleus"/>
    <property type="evidence" value="ECO:0007669"/>
    <property type="project" value="TreeGrafter"/>
</dbReference>
<feature type="coiled-coil region" evidence="1">
    <location>
        <begin position="1177"/>
        <end position="1375"/>
    </location>
</feature>
<keyword evidence="1" id="KW-0175">Coiled coil</keyword>
<feature type="coiled-coil region" evidence="1">
    <location>
        <begin position="216"/>
        <end position="291"/>
    </location>
</feature>
<evidence type="ECO:0000313" key="6">
    <source>
        <dbReference type="Proteomes" id="UP000237246"/>
    </source>
</evidence>
<dbReference type="Pfam" id="PF10473">
    <property type="entry name" value="CENP-F_leu_zip"/>
    <property type="match status" value="1"/>
</dbReference>
<dbReference type="GO" id="GO:0010389">
    <property type="term" value="P:regulation of G2/M transition of mitotic cell cycle"/>
    <property type="evidence" value="ECO:0007669"/>
    <property type="project" value="TreeGrafter"/>
</dbReference>
<dbReference type="GO" id="GO:0000278">
    <property type="term" value="P:mitotic cell cycle"/>
    <property type="evidence" value="ECO:0007669"/>
    <property type="project" value="TreeGrafter"/>
</dbReference>
<keyword evidence="6" id="KW-1185">Reference proteome</keyword>
<feature type="compositionally biased region" description="Basic and acidic residues" evidence="2">
    <location>
        <begin position="1429"/>
        <end position="1440"/>
    </location>
</feature>
<dbReference type="Proteomes" id="UP000237246">
    <property type="component" value="Unassembled WGS sequence"/>
</dbReference>
<feature type="compositionally biased region" description="Polar residues" evidence="2">
    <location>
        <begin position="1553"/>
        <end position="1592"/>
    </location>
</feature>
<evidence type="ECO:0000259" key="3">
    <source>
        <dbReference type="Pfam" id="PF10473"/>
    </source>
</evidence>
<dbReference type="EMBL" id="PPHD01015224">
    <property type="protein sequence ID" value="POI29461.1"/>
    <property type="molecule type" value="Genomic_DNA"/>
</dbReference>
<dbReference type="GO" id="GO:0042803">
    <property type="term" value="F:protein homodimerization activity"/>
    <property type="evidence" value="ECO:0007669"/>
    <property type="project" value="InterPro"/>
</dbReference>
<accession>A0A2P4SZC6</accession>
<feature type="region of interest" description="Disordered" evidence="2">
    <location>
        <begin position="1411"/>
        <end position="1475"/>
    </location>
</feature>
<dbReference type="OrthoDB" id="10255522at2759"/>
<sequence length="1632" mass="187562">TNLRTEKAAFQDELLDQSDNSDLRMDCGNKEISFRFKEHSTGSSSDYEDLKLSSEEVKIYFAEIKDKFFSFQNEHIKLYEQHCSMVSKIMELQSCIKILRAENSALSAGMSSVNLDSLRIPLSSSQNDTQCKLDETKSTDSLLDVTFSEVSKDDNYCNGGVCKWTDEINQLKSSVEEMSEDAAKVLIENDHSGNILDSVKELRSSTPSKYNHEGRIKELEMLCQIYEKVIKVLQNQLHIQENMKTEEIQGMKNIMLSERKEIDKLQNLSSKKELQQKLNCLTTEMECKLEEEGKTENLSFDLKTASLQLQVLNSGSLSLPCTDTDNTTQQENNALYQLGVPVGNPELRKNKPKLIPLEKTAVGETAVHENTTETTESKLVETFSNKFHRGEECRNTSGKNTSSSHHDSTLSFSNSSIFLSLEDLFENEISTETHQKETKQKAVEDPKLIYATGGHKNVDFLMEVKELNSQVGFQNAQLTLENSDLVELEETAVEKEENSGIKGKLESVSVNKQQLPCGVVSLGNEPEKIHSKHNVNNIILSNTTDTLDDIEVTKGDCHDLFLGAEIEQRQTKSEQVNMETHALFVQSNAEILQTKCQQLERDREINLKTIPSSLQEELIPVTAERNHTGQERSVLSENKKELGQEYQKLQEKLEELETNKEDSAKMIRRVEREVKIQTNLLETVKSDTDQLSGERDHLLQKLQSVEKDALSFRMEEEKLQNQVADLNKEKEVLMRESGMMQSKLSALEIENSKLSRYLDGLITEKRELAARLNSAQKEVNQMREGMEKLKIKIESDERKKRHIAEKLKENERKSDALLDKVERLERELEMSEENLEDAVVQLETAKAEAETFAAEKEEMAEKLKCLQSQIDDLTSQKQCLAKDSKEKQERILELESSNLTTAKLLEEKEEEKMQIKDEFENAVLLLQTELKGMSEKLEFSSKEEEVARAKEQVLINQVACLEQDKTMLLQECQELKNENINLDHKRELLAQEVMEYKQKLEEKIQENHAFQQQIKEIEELSLQLTRMEHEHECWHQEKQKLQNLIVELNLKAQSFSDNETFPDILNILKVSYNDLEKELESTLCEKAALCKKVNEQTENCIELEVKLSDAEQAISKLQEEFTTERKKLVEQIQLLQEHSEQNKVSKKYCCESESTGKYIESFVDFDRIDLHLVVSEKHELTQSLVAVQKELQEKENIMKTEISKYQDRLLQTEKEHQNTLKEANRKNEIQIEACQEKVNSLEHFISSQKLEIEHLKTTKEELNNSLKEANQTLGELLKLKADNINTIVQLKKEKEFVQSEVQLWIKSCKQMEQEKEVLQKQLADCEELLKKKDLSVSEKEGTDENAIAEEIKLELEELQEAVEVKTREANENLEKYCSLIVKYYKLEEANEMLKMQVTLLNGQLKQRTSDAVSSSLLNPGNLSTVSSQSDKEMRWDEDTTKPSTKRQRCEDTRKDNGEPRSPLPETSSKKKRKDDICQNLENQENSDYEPDGLPEVVKRGFADIPTERVSPYILRRTTLNLWTSPHLASQSENLPIPTRDVPTGRWDHLGEHSYSTPGGSKSQKINDEQQSQARTAFSPIKSSSRSPLWPYKQSTNIVSDNIRETHMIHKAKDSRNEQALPKQDQQENCKVQ</sequence>
<dbReference type="GO" id="GO:0008017">
    <property type="term" value="F:microtubule binding"/>
    <property type="evidence" value="ECO:0007669"/>
    <property type="project" value="InterPro"/>
</dbReference>
<feature type="region of interest" description="Disordered" evidence="2">
    <location>
        <begin position="1607"/>
        <end position="1632"/>
    </location>
</feature>
<dbReference type="InterPro" id="IPR043513">
    <property type="entry name" value="Cenp-F"/>
</dbReference>
<name>A0A2P4SZC6_BAMTH</name>
<organism evidence="5 6">
    <name type="scientific">Bambusicola thoracicus</name>
    <name type="common">Chinese bamboo-partridge</name>
    <name type="synonym">Perdix thoracica</name>
    <dbReference type="NCBI Taxonomy" id="9083"/>
    <lineage>
        <taxon>Eukaryota</taxon>
        <taxon>Metazoa</taxon>
        <taxon>Chordata</taxon>
        <taxon>Craniata</taxon>
        <taxon>Vertebrata</taxon>
        <taxon>Euteleostomi</taxon>
        <taxon>Archelosauria</taxon>
        <taxon>Archosauria</taxon>
        <taxon>Dinosauria</taxon>
        <taxon>Saurischia</taxon>
        <taxon>Theropoda</taxon>
        <taxon>Coelurosauria</taxon>
        <taxon>Aves</taxon>
        <taxon>Neognathae</taxon>
        <taxon>Galloanserae</taxon>
        <taxon>Galliformes</taxon>
        <taxon>Phasianidae</taxon>
        <taxon>Perdicinae</taxon>
        <taxon>Bambusicola</taxon>
    </lineage>
</organism>
<evidence type="ECO:0000256" key="2">
    <source>
        <dbReference type="SAM" id="MobiDB-lite"/>
    </source>
</evidence>
<dbReference type="Pfam" id="PF10490">
    <property type="entry name" value="CENP-F_C_Rb_bdg"/>
    <property type="match status" value="1"/>
</dbReference>
<dbReference type="PANTHER" id="PTHR18874:SF10">
    <property type="entry name" value="CENTROMERE PROTEIN F"/>
    <property type="match status" value="1"/>
</dbReference>
<feature type="compositionally biased region" description="Basic and acidic residues" evidence="2">
    <location>
        <begin position="1607"/>
        <end position="1616"/>
    </location>
</feature>
<dbReference type="GO" id="GO:0070840">
    <property type="term" value="F:dynein complex binding"/>
    <property type="evidence" value="ECO:0007669"/>
    <property type="project" value="InterPro"/>
</dbReference>